<dbReference type="Proteomes" id="UP001381693">
    <property type="component" value="Unassembled WGS sequence"/>
</dbReference>
<comment type="caution">
    <text evidence="2">The sequence shown here is derived from an EMBL/GenBank/DDBJ whole genome shotgun (WGS) entry which is preliminary data.</text>
</comment>
<dbReference type="EMBL" id="JAXCGZ010000314">
    <property type="protein sequence ID" value="KAK7086183.1"/>
    <property type="molecule type" value="Genomic_DNA"/>
</dbReference>
<feature type="compositionally biased region" description="Gly residues" evidence="1">
    <location>
        <begin position="51"/>
        <end position="63"/>
    </location>
</feature>
<feature type="region of interest" description="Disordered" evidence="1">
    <location>
        <begin position="527"/>
        <end position="546"/>
    </location>
</feature>
<dbReference type="AlphaFoldDB" id="A0AAN9AEQ4"/>
<sequence>MWVCVGARGFLPIGQDYKQKPDNDWLLCGLGGGADPRVLTSSPVKVDRGYCGKGPPGGRGLGPGITKSYSVEGSAPPVPPHHLHHATSTHLHHHNANHHARRSQLQQAVSQPSGVGVGGRRPVARGPAADDSGNRNSRWRGSGAQGNAQGYELSQYLADMRLEMLEKRYGGPVARRAAITIQRAYRHYAMYKKFRSITATAKAQEKRLSRRFTVDVPEWNEAGQHCNDAEHFIRSEFDQLNRNLSATVYGEGRRPARSLSMRDTPRTTAPTTVVTTTTSRSQQDNYDIHDTLASMSDSSLYCHVSAQSPLTPTSTPTPAPTHVRNGSGDYQPQQTDLSLYSSSKELKYFPSEESGLGSQDSASIGRGNAMGQRGGMRLGGKKVPPEVPRRSSSIKSCESGGSIDSAAALSTANHRVHCHPPSLTPPSSTPSSLTSEGGHSERGALRRSADNGSLSSVQSSGSDSSLSQSTSDRATPLSTHDQPDNTDYHPTSPIWKRKNQFMEASRFHQQMSTSEVIYDDKRLSNISENSEDSLQSHSSEGMTYSQTIPSQIPHSARYAHAQYNHTPHMTKVE</sequence>
<feature type="region of interest" description="Disordered" evidence="1">
    <location>
        <begin position="306"/>
        <end position="335"/>
    </location>
</feature>
<feature type="compositionally biased region" description="Basic and acidic residues" evidence="1">
    <location>
        <begin position="438"/>
        <end position="449"/>
    </location>
</feature>
<dbReference type="PROSITE" id="PS50096">
    <property type="entry name" value="IQ"/>
    <property type="match status" value="1"/>
</dbReference>
<feature type="region of interest" description="Disordered" evidence="1">
    <location>
        <begin position="253"/>
        <end position="282"/>
    </location>
</feature>
<organism evidence="2 3">
    <name type="scientific">Halocaridina rubra</name>
    <name type="common">Hawaiian red shrimp</name>
    <dbReference type="NCBI Taxonomy" id="373956"/>
    <lineage>
        <taxon>Eukaryota</taxon>
        <taxon>Metazoa</taxon>
        <taxon>Ecdysozoa</taxon>
        <taxon>Arthropoda</taxon>
        <taxon>Crustacea</taxon>
        <taxon>Multicrustacea</taxon>
        <taxon>Malacostraca</taxon>
        <taxon>Eumalacostraca</taxon>
        <taxon>Eucarida</taxon>
        <taxon>Decapoda</taxon>
        <taxon>Pleocyemata</taxon>
        <taxon>Caridea</taxon>
        <taxon>Atyoidea</taxon>
        <taxon>Atyidae</taxon>
        <taxon>Halocaridina</taxon>
    </lineage>
</organism>
<feature type="region of interest" description="Disordered" evidence="1">
    <location>
        <begin position="50"/>
        <end position="146"/>
    </location>
</feature>
<proteinExistence type="predicted"/>
<feature type="compositionally biased region" description="Low complexity" evidence="1">
    <location>
        <begin position="106"/>
        <end position="129"/>
    </location>
</feature>
<evidence type="ECO:0000313" key="2">
    <source>
        <dbReference type="EMBL" id="KAK7086183.1"/>
    </source>
</evidence>
<evidence type="ECO:0000313" key="3">
    <source>
        <dbReference type="Proteomes" id="UP001381693"/>
    </source>
</evidence>
<feature type="compositionally biased region" description="Basic residues" evidence="1">
    <location>
        <begin position="81"/>
        <end position="102"/>
    </location>
</feature>
<feature type="region of interest" description="Disordered" evidence="1">
    <location>
        <begin position="350"/>
        <end position="493"/>
    </location>
</feature>
<evidence type="ECO:0008006" key="4">
    <source>
        <dbReference type="Google" id="ProtNLM"/>
    </source>
</evidence>
<keyword evidence="3" id="KW-1185">Reference proteome</keyword>
<feature type="compositionally biased region" description="Low complexity" evidence="1">
    <location>
        <begin position="452"/>
        <end position="472"/>
    </location>
</feature>
<gene>
    <name evidence="2" type="ORF">SK128_026945</name>
</gene>
<feature type="compositionally biased region" description="Low complexity" evidence="1">
    <location>
        <begin position="266"/>
        <end position="281"/>
    </location>
</feature>
<accession>A0AAN9AEQ4</accession>
<protein>
    <recommendedName>
        <fullName evidence="4">IQ motif and SEC7 domain-containing protein 1</fullName>
    </recommendedName>
</protein>
<reference evidence="2 3" key="1">
    <citation type="submission" date="2023-11" db="EMBL/GenBank/DDBJ databases">
        <title>Halocaridina rubra genome assembly.</title>
        <authorList>
            <person name="Smith C."/>
        </authorList>
    </citation>
    <scope>NUCLEOTIDE SEQUENCE [LARGE SCALE GENOMIC DNA]</scope>
    <source>
        <strain evidence="2">EP-1</strain>
        <tissue evidence="2">Whole</tissue>
    </source>
</reference>
<evidence type="ECO:0000256" key="1">
    <source>
        <dbReference type="SAM" id="MobiDB-lite"/>
    </source>
</evidence>
<feature type="compositionally biased region" description="Low complexity" evidence="1">
    <location>
        <begin position="391"/>
        <end position="403"/>
    </location>
</feature>
<name>A0AAN9AEQ4_HALRR</name>